<dbReference type="Pfam" id="PF00291">
    <property type="entry name" value="PALP"/>
    <property type="match status" value="1"/>
</dbReference>
<evidence type="ECO:0000313" key="6">
    <source>
        <dbReference type="EMBL" id="EJC83701.1"/>
    </source>
</evidence>
<proteinExistence type="inferred from homology"/>
<protein>
    <submittedName>
        <fullName evidence="7">Ectoine utilization protein EutB</fullName>
    </submittedName>
</protein>
<dbReference type="PANTHER" id="PTHR48078:SF6">
    <property type="entry name" value="L-THREONINE DEHYDRATASE CATABOLIC TDCB"/>
    <property type="match status" value="1"/>
</dbReference>
<reference evidence="7" key="1">
    <citation type="submission" date="2012-02" db="EMBL/GenBank/DDBJ databases">
        <title>Improved High-Quality Draft Sequence of Rhizobium leguminosarum bv. trifolii WSM2297.</title>
        <authorList>
            <consortium name="US DOE Joint Genome Institute"/>
            <person name="Lucas S."/>
            <person name="Han J."/>
            <person name="Lapidus A."/>
            <person name="Cheng J.-F."/>
            <person name="Goodwin L."/>
            <person name="Pitluck S."/>
            <person name="Peters L."/>
            <person name="Ovchinnikova G."/>
            <person name="Zhang X."/>
            <person name="Detter J.C."/>
            <person name="Han C."/>
            <person name="Tapia R."/>
            <person name="Land M."/>
            <person name="Hauser L."/>
            <person name="Kyrpides N."/>
            <person name="Ivanova N."/>
            <person name="Pagani I."/>
            <person name="Brau L."/>
            <person name="Yates R."/>
            <person name="O'Hara G."/>
            <person name="Rui T."/>
            <person name="Howieson J."/>
            <person name="Reeve W."/>
            <person name="Woyke T."/>
        </authorList>
    </citation>
    <scope>NUCLEOTIDE SEQUENCE [LARGE SCALE GENOMIC DNA]</scope>
    <source>
        <strain evidence="7">WSM2297</strain>
    </source>
</reference>
<dbReference type="NCBIfam" id="NF005680">
    <property type="entry name" value="PRK07476.1"/>
    <property type="match status" value="1"/>
</dbReference>
<evidence type="ECO:0000256" key="4">
    <source>
        <dbReference type="ARBA" id="ARBA00023239"/>
    </source>
</evidence>
<dbReference type="InterPro" id="IPR036052">
    <property type="entry name" value="TrpB-like_PALP_sf"/>
</dbReference>
<dbReference type="InterPro" id="IPR014333">
    <property type="entry name" value="Ectoine_EutB"/>
</dbReference>
<comment type="similarity">
    <text evidence="2">Belongs to the serine/threonine dehydratase family.</text>
</comment>
<evidence type="ECO:0000256" key="1">
    <source>
        <dbReference type="ARBA" id="ARBA00001933"/>
    </source>
</evidence>
<evidence type="ECO:0000259" key="5">
    <source>
        <dbReference type="Pfam" id="PF00291"/>
    </source>
</evidence>
<dbReference type="SUPFAM" id="SSF53686">
    <property type="entry name" value="Tryptophan synthase beta subunit-like PLP-dependent enzymes"/>
    <property type="match status" value="1"/>
</dbReference>
<comment type="cofactor">
    <cofactor evidence="1">
        <name>pyridoxal 5'-phosphate</name>
        <dbReference type="ChEBI" id="CHEBI:597326"/>
    </cofactor>
</comment>
<dbReference type="GO" id="GO:0006565">
    <property type="term" value="P:L-serine catabolic process"/>
    <property type="evidence" value="ECO:0007669"/>
    <property type="project" value="TreeGrafter"/>
</dbReference>
<evidence type="ECO:0000313" key="7">
    <source>
        <dbReference type="EMBL" id="EJC84708.1"/>
    </source>
</evidence>
<keyword evidence="4" id="KW-0456">Lyase</keyword>
<dbReference type="EMBL" id="JH719393">
    <property type="protein sequence ID" value="EJC83701.1"/>
    <property type="molecule type" value="Genomic_DNA"/>
</dbReference>
<sequence length="333" mass="34707">MMTSRLPVSLEDIRAAARRITGRVRVTAMAQSVSLGEIAGVPVHLKLEHQQSTGSFKLRGATNAVLSLSQAERARGVVAASTGNHGRALAYAAKAEGSVAAICMSRLVPENKVSEIRRLGADVRIIGRSQDEAQQEVDRLVREEGLVMVPPFDHPAVVAGQGTLGLEIIEALQEVSTVLVPLSGGGLAAGVAAAIKGVNPKTKVIGLTMERGAAMKASLDAGEPVQVEELPSLADSLGGGIGLDNRVTFAMCRDLLDDVILLSEAEIAAGMRHAYAAEREIVEGAAAVGIAALLAGKVRADGPVVAILSGRNVDMEQHRRVINGEMLFAEGGR</sequence>
<dbReference type="Proteomes" id="UP000005732">
    <property type="component" value="Unassembled WGS sequence"/>
</dbReference>
<dbReference type="CDD" id="cd01562">
    <property type="entry name" value="Thr-dehyd"/>
    <property type="match status" value="1"/>
</dbReference>
<dbReference type="NCBIfam" id="TIGR02991">
    <property type="entry name" value="ectoine_eutB"/>
    <property type="match status" value="1"/>
</dbReference>
<dbReference type="InterPro" id="IPR000634">
    <property type="entry name" value="Ser/Thr_deHydtase_PyrdxlP-BS"/>
</dbReference>
<dbReference type="GO" id="GO:0009097">
    <property type="term" value="P:isoleucine biosynthetic process"/>
    <property type="evidence" value="ECO:0007669"/>
    <property type="project" value="TreeGrafter"/>
</dbReference>
<dbReference type="GO" id="GO:0003941">
    <property type="term" value="F:L-serine ammonia-lyase activity"/>
    <property type="evidence" value="ECO:0007669"/>
    <property type="project" value="TreeGrafter"/>
</dbReference>
<dbReference type="HOGENOM" id="CLU_021152_4_2_5"/>
<dbReference type="PROSITE" id="PS00165">
    <property type="entry name" value="DEHYDRATASE_SER_THR"/>
    <property type="match status" value="1"/>
</dbReference>
<dbReference type="Gene3D" id="3.40.50.1100">
    <property type="match status" value="2"/>
</dbReference>
<organism evidence="7">
    <name type="scientific">Rhizobium leguminosarum bv. trifolii WSM2297</name>
    <dbReference type="NCBI Taxonomy" id="754762"/>
    <lineage>
        <taxon>Bacteria</taxon>
        <taxon>Pseudomonadati</taxon>
        <taxon>Pseudomonadota</taxon>
        <taxon>Alphaproteobacteria</taxon>
        <taxon>Hyphomicrobiales</taxon>
        <taxon>Rhizobiaceae</taxon>
        <taxon>Rhizobium/Agrobacterium group</taxon>
        <taxon>Rhizobium</taxon>
    </lineage>
</organism>
<dbReference type="GO" id="GO:0004794">
    <property type="term" value="F:threonine deaminase activity"/>
    <property type="evidence" value="ECO:0007669"/>
    <property type="project" value="TreeGrafter"/>
</dbReference>
<dbReference type="EMBL" id="JH719393">
    <property type="protein sequence ID" value="EJC84708.1"/>
    <property type="molecule type" value="Genomic_DNA"/>
</dbReference>
<dbReference type="FunFam" id="3.40.50.1100:FF:000005">
    <property type="entry name" value="Threonine dehydratase catabolic"/>
    <property type="match status" value="1"/>
</dbReference>
<dbReference type="AlphaFoldDB" id="J0WH23"/>
<name>J0WH23_RHILT</name>
<dbReference type="GO" id="GO:0006567">
    <property type="term" value="P:L-threonine catabolic process"/>
    <property type="evidence" value="ECO:0007669"/>
    <property type="project" value="TreeGrafter"/>
</dbReference>
<dbReference type="GO" id="GO:0030170">
    <property type="term" value="F:pyridoxal phosphate binding"/>
    <property type="evidence" value="ECO:0007669"/>
    <property type="project" value="InterPro"/>
</dbReference>
<dbReference type="InterPro" id="IPR001926">
    <property type="entry name" value="TrpB-like_PALP"/>
</dbReference>
<accession>J0WH23</accession>
<evidence type="ECO:0000256" key="2">
    <source>
        <dbReference type="ARBA" id="ARBA00010869"/>
    </source>
</evidence>
<keyword evidence="3" id="KW-0663">Pyridoxal phosphate</keyword>
<evidence type="ECO:0000256" key="3">
    <source>
        <dbReference type="ARBA" id="ARBA00022898"/>
    </source>
</evidence>
<gene>
    <name evidence="6" type="ORF">Rleg4DRAFT_5476</name>
    <name evidence="7" type="ORF">Rleg4DRAFT_6545</name>
</gene>
<dbReference type="InterPro" id="IPR050147">
    <property type="entry name" value="Ser/Thr_Dehydratase"/>
</dbReference>
<dbReference type="PANTHER" id="PTHR48078">
    <property type="entry name" value="THREONINE DEHYDRATASE, MITOCHONDRIAL-RELATED"/>
    <property type="match status" value="1"/>
</dbReference>
<feature type="domain" description="Tryptophan synthase beta chain-like PALP" evidence="5">
    <location>
        <begin position="21"/>
        <end position="310"/>
    </location>
</feature>